<dbReference type="InterPro" id="IPR002225">
    <property type="entry name" value="3Beta_OHSteriod_DH/Estase"/>
</dbReference>
<dbReference type="PANTHER" id="PTHR43245:SF51">
    <property type="entry name" value="SHORT CHAIN DEHYDROGENASE_REDUCTASE FAMILY 42E, MEMBER 2"/>
    <property type="match status" value="1"/>
</dbReference>
<evidence type="ECO:0000256" key="2">
    <source>
        <dbReference type="ARBA" id="ARBA00023002"/>
    </source>
</evidence>
<sequence>MPDIYLVIGGSGFVGRHIVQQLVERGDAVSVLDIVQRYHDVPFYSADITDQGQVAAALRLSGTTCIIHTASPPAALKLEDPDLYWRVNFGGTKAIIAAAVETGVRKLVYTSSAGVVFNGEDLIDIDERTSYPEKAMDAYTDSKAKAEAAVLAANGKDGLLTVALRPAGIFGPGDQQVMAGLYQVYERGQTHFQIGDNTNLFDWTYVGNVAAAHLLAADRLSDSPPAPVLDDLPEMPKSPAEVAPLTAEEEALVQYAVPPVNLTTGAHRVPTSAARPLGPYDTPPPNADAIVAAFNGPLSNDRPAMRTRFDALSDYAIARTKLYAPHTSPLQVAGQAFFITNGEPCYFWDFARLIWHHLDEVFPEKAKTRKANVFVLPKSLGLFAATGAEWWGWLTGKDPTFTKFKVTFTCARRWYNIEKARRVLGYEPKVGVEEGVRAMIDVCALNILNFFSLPTTPFSGGKRCMSRNIRLPLIRYNNYSIAVHTIFFFRTLVDLLRLLFKHGYKLSKNLHSLGNVSFCVAVRNSMPISNITMATVGSRFTHTWW</sequence>
<reference evidence="4" key="1">
    <citation type="submission" date="2023-03" db="EMBL/GenBank/DDBJ databases">
        <title>Massive genome expansion in bonnet fungi (Mycena s.s.) driven by repeated elements and novel gene families across ecological guilds.</title>
        <authorList>
            <consortium name="Lawrence Berkeley National Laboratory"/>
            <person name="Harder C.B."/>
            <person name="Miyauchi S."/>
            <person name="Viragh M."/>
            <person name="Kuo A."/>
            <person name="Thoen E."/>
            <person name="Andreopoulos B."/>
            <person name="Lu D."/>
            <person name="Skrede I."/>
            <person name="Drula E."/>
            <person name="Henrissat B."/>
            <person name="Morin E."/>
            <person name="Kohler A."/>
            <person name="Barry K."/>
            <person name="LaButti K."/>
            <person name="Morin E."/>
            <person name="Salamov A."/>
            <person name="Lipzen A."/>
            <person name="Mereny Z."/>
            <person name="Hegedus B."/>
            <person name="Baldrian P."/>
            <person name="Stursova M."/>
            <person name="Weitz H."/>
            <person name="Taylor A."/>
            <person name="Grigoriev I.V."/>
            <person name="Nagy L.G."/>
            <person name="Martin F."/>
            <person name="Kauserud H."/>
        </authorList>
    </citation>
    <scope>NUCLEOTIDE SEQUENCE</scope>
    <source>
        <strain evidence="4">9144</strain>
    </source>
</reference>
<keyword evidence="5" id="KW-1185">Reference proteome</keyword>
<evidence type="ECO:0000256" key="1">
    <source>
        <dbReference type="ARBA" id="ARBA00009219"/>
    </source>
</evidence>
<dbReference type="PANTHER" id="PTHR43245">
    <property type="entry name" value="BIFUNCTIONAL POLYMYXIN RESISTANCE PROTEIN ARNA"/>
    <property type="match status" value="1"/>
</dbReference>
<gene>
    <name evidence="4" type="ORF">GGX14DRAFT_361657</name>
</gene>
<dbReference type="InterPro" id="IPR036291">
    <property type="entry name" value="NAD(P)-bd_dom_sf"/>
</dbReference>
<accession>A0AAD6YCT6</accession>
<protein>
    <submittedName>
        <fullName evidence="4">C-3 sterol dehydrogenase</fullName>
    </submittedName>
</protein>
<dbReference type="InterPro" id="IPR050177">
    <property type="entry name" value="Lipid_A_modif_metabolic_enz"/>
</dbReference>
<dbReference type="GO" id="GO:0016616">
    <property type="term" value="F:oxidoreductase activity, acting on the CH-OH group of donors, NAD or NADP as acceptor"/>
    <property type="evidence" value="ECO:0007669"/>
    <property type="project" value="InterPro"/>
</dbReference>
<organism evidence="4 5">
    <name type="scientific">Mycena pura</name>
    <dbReference type="NCBI Taxonomy" id="153505"/>
    <lineage>
        <taxon>Eukaryota</taxon>
        <taxon>Fungi</taxon>
        <taxon>Dikarya</taxon>
        <taxon>Basidiomycota</taxon>
        <taxon>Agaricomycotina</taxon>
        <taxon>Agaricomycetes</taxon>
        <taxon>Agaricomycetidae</taxon>
        <taxon>Agaricales</taxon>
        <taxon>Marasmiineae</taxon>
        <taxon>Mycenaceae</taxon>
        <taxon>Mycena</taxon>
    </lineage>
</organism>
<keyword evidence="2" id="KW-0560">Oxidoreductase</keyword>
<name>A0AAD6YCT6_9AGAR</name>
<comment type="caution">
    <text evidence="4">The sequence shown here is derived from an EMBL/GenBank/DDBJ whole genome shotgun (WGS) entry which is preliminary data.</text>
</comment>
<comment type="similarity">
    <text evidence="1">Belongs to the 3-beta-HSD family.</text>
</comment>
<proteinExistence type="inferred from homology"/>
<dbReference type="EMBL" id="JARJCW010000024">
    <property type="protein sequence ID" value="KAJ7212165.1"/>
    <property type="molecule type" value="Genomic_DNA"/>
</dbReference>
<dbReference type="Gene3D" id="3.40.50.720">
    <property type="entry name" value="NAD(P)-binding Rossmann-like Domain"/>
    <property type="match status" value="2"/>
</dbReference>
<evidence type="ECO:0000313" key="4">
    <source>
        <dbReference type="EMBL" id="KAJ7212165.1"/>
    </source>
</evidence>
<dbReference type="GO" id="GO:0006694">
    <property type="term" value="P:steroid biosynthetic process"/>
    <property type="evidence" value="ECO:0007669"/>
    <property type="project" value="InterPro"/>
</dbReference>
<evidence type="ECO:0000259" key="3">
    <source>
        <dbReference type="Pfam" id="PF01073"/>
    </source>
</evidence>
<evidence type="ECO:0000313" key="5">
    <source>
        <dbReference type="Proteomes" id="UP001219525"/>
    </source>
</evidence>
<dbReference type="Pfam" id="PF01073">
    <property type="entry name" value="3Beta_HSD"/>
    <property type="match status" value="1"/>
</dbReference>
<dbReference type="SUPFAM" id="SSF51735">
    <property type="entry name" value="NAD(P)-binding Rossmann-fold domains"/>
    <property type="match status" value="1"/>
</dbReference>
<feature type="domain" description="3-beta hydroxysteroid dehydrogenase/isomerase" evidence="3">
    <location>
        <begin position="6"/>
        <end position="225"/>
    </location>
</feature>
<dbReference type="AlphaFoldDB" id="A0AAD6YCT6"/>
<dbReference type="Proteomes" id="UP001219525">
    <property type="component" value="Unassembled WGS sequence"/>
</dbReference>